<dbReference type="Proteomes" id="UP001298593">
    <property type="component" value="Unassembled WGS sequence"/>
</dbReference>
<feature type="domain" description="PucR C-terminal helix-turn-helix" evidence="2">
    <location>
        <begin position="351"/>
        <end position="406"/>
    </location>
</feature>
<comment type="caution">
    <text evidence="5">The sequence shown here is derived from an EMBL/GenBank/DDBJ whole genome shotgun (WGS) entry which is preliminary data.</text>
</comment>
<dbReference type="Pfam" id="PF17853">
    <property type="entry name" value="GGDEF_2"/>
    <property type="match status" value="1"/>
</dbReference>
<dbReference type="RefSeq" id="WP_329779846.1">
    <property type="nucleotide sequence ID" value="NZ_JAYJJU010000001.1"/>
</dbReference>
<accession>A0ABU5XQ08</accession>
<dbReference type="InterPro" id="IPR041522">
    <property type="entry name" value="CdaR_GGDEF"/>
</dbReference>
<sequence length="417" mass="46783">MRQRRDLVAEARTWFESFANREVAEPQLSTLSGRMIDAIAADVPEIGDDPALRQELQIAVHDGVGAYFSQGPHERPSDIDLPNAAKVLGRTLARRGYDIALLQRCYRTLQRISWAEIMTSACREITDPELLPAVLDLQWDHLSRTISHATERAEMAFLDETRRQVSSAQTRRRELVEAILREEAVDIERSTRQLGHNLHVQQTGLIIWTLDRPEDDATVFLETLAVQIATRLGAPRPLTLPAGGRMLWVWLATTGVPDLREIARLKEFRQHRPKVHLAAGIPAAGVEGFRVTHEEALRAYRIAAETDPAPVTLYRDVELVSCLAADIAALSRLVRRELGGLAERGAATDRLRQTALVYLEQGSMAKAAESLSVHKNTVLYRMQQVEELLPQPLDERRMPLEVALRVVATLGERVLPE</sequence>
<proteinExistence type="inferred from homology"/>
<gene>
    <name evidence="5" type="ORF">KV113_00375</name>
</gene>
<evidence type="ECO:0000259" key="2">
    <source>
        <dbReference type="Pfam" id="PF13556"/>
    </source>
</evidence>
<dbReference type="PANTHER" id="PTHR33744">
    <property type="entry name" value="CARBOHYDRATE DIACID REGULATOR"/>
    <property type="match status" value="1"/>
</dbReference>
<organism evidence="5 6">
    <name type="scientific">[Mycobacterium] nativiensis</name>
    <dbReference type="NCBI Taxonomy" id="2855503"/>
    <lineage>
        <taxon>Bacteria</taxon>
        <taxon>Bacillati</taxon>
        <taxon>Actinomycetota</taxon>
        <taxon>Actinomycetes</taxon>
        <taxon>Mycobacteriales</taxon>
        <taxon>Mycobacteriaceae</taxon>
        <taxon>Mycolicibacter</taxon>
    </lineage>
</organism>
<protein>
    <submittedName>
        <fullName evidence="5">Helix-turn-helix domain-containing protein</fullName>
    </submittedName>
</protein>
<comment type="similarity">
    <text evidence="1">Belongs to the CdaR family.</text>
</comment>
<evidence type="ECO:0000256" key="1">
    <source>
        <dbReference type="ARBA" id="ARBA00006754"/>
    </source>
</evidence>
<feature type="domain" description="RsbT co-antagonist protein RsbRD N-terminal" evidence="3">
    <location>
        <begin position="31"/>
        <end position="172"/>
    </location>
</feature>
<dbReference type="Gene3D" id="1.10.10.2840">
    <property type="entry name" value="PucR C-terminal helix-turn-helix domain"/>
    <property type="match status" value="1"/>
</dbReference>
<evidence type="ECO:0000313" key="5">
    <source>
        <dbReference type="EMBL" id="MEB3029998.1"/>
    </source>
</evidence>
<keyword evidence="6" id="KW-1185">Reference proteome</keyword>
<dbReference type="InterPro" id="IPR042070">
    <property type="entry name" value="PucR_C-HTH_sf"/>
</dbReference>
<dbReference type="EMBL" id="JAYJJU010000001">
    <property type="protein sequence ID" value="MEB3029998.1"/>
    <property type="molecule type" value="Genomic_DNA"/>
</dbReference>
<name>A0ABU5XQ08_9MYCO</name>
<evidence type="ECO:0000313" key="6">
    <source>
        <dbReference type="Proteomes" id="UP001298593"/>
    </source>
</evidence>
<dbReference type="Pfam" id="PF13556">
    <property type="entry name" value="HTH_30"/>
    <property type="match status" value="1"/>
</dbReference>
<dbReference type="Pfam" id="PF14361">
    <property type="entry name" value="RsbRD_N"/>
    <property type="match status" value="1"/>
</dbReference>
<dbReference type="PANTHER" id="PTHR33744:SF1">
    <property type="entry name" value="DNA-BINDING TRANSCRIPTIONAL ACTIVATOR ADER"/>
    <property type="match status" value="1"/>
</dbReference>
<evidence type="ECO:0000259" key="4">
    <source>
        <dbReference type="Pfam" id="PF17853"/>
    </source>
</evidence>
<reference evidence="5 6" key="1">
    <citation type="submission" date="2023-12" db="EMBL/GenBank/DDBJ databases">
        <title>Description of new species of Mycobacterium terrae complex isolated from sewage at the Sao Paulo Zoological Park Foundation in Brazil.</title>
        <authorList>
            <person name="Romagnoli C.L."/>
            <person name="Conceicao E.C."/>
            <person name="Machado E."/>
            <person name="Barreto L.B.P.F."/>
            <person name="Sharma A."/>
            <person name="Silva N.M."/>
            <person name="Marques L.E."/>
            <person name="Juliana M.A."/>
            <person name="Lourenco M.C.S."/>
            <person name="Digiampietri L.A."/>
            <person name="Suffys P.N."/>
            <person name="Viana-Niero C."/>
        </authorList>
    </citation>
    <scope>NUCLEOTIDE SEQUENCE [LARGE SCALE GENOMIC DNA]</scope>
    <source>
        <strain evidence="5 6">MYC340</strain>
    </source>
</reference>
<evidence type="ECO:0000259" key="3">
    <source>
        <dbReference type="Pfam" id="PF14361"/>
    </source>
</evidence>
<dbReference type="InterPro" id="IPR025751">
    <property type="entry name" value="RsbRD_N_dom"/>
</dbReference>
<feature type="domain" description="CdaR GGDEF-like" evidence="4">
    <location>
        <begin position="184"/>
        <end position="302"/>
    </location>
</feature>
<dbReference type="InterPro" id="IPR025736">
    <property type="entry name" value="PucR_C-HTH_dom"/>
</dbReference>
<dbReference type="InterPro" id="IPR051448">
    <property type="entry name" value="CdaR-like_regulators"/>
</dbReference>